<feature type="transmembrane region" description="Helical" evidence="1">
    <location>
        <begin position="38"/>
        <end position="61"/>
    </location>
</feature>
<dbReference type="InterPro" id="IPR015655">
    <property type="entry name" value="PP2C"/>
</dbReference>
<dbReference type="SMART" id="SM00357">
    <property type="entry name" value="CSP"/>
    <property type="match status" value="1"/>
</dbReference>
<dbReference type="SUPFAM" id="SSF50249">
    <property type="entry name" value="Nucleic acid-binding proteins"/>
    <property type="match status" value="1"/>
</dbReference>
<feature type="transmembrane region" description="Helical" evidence="1">
    <location>
        <begin position="108"/>
        <end position="128"/>
    </location>
</feature>
<dbReference type="InterPro" id="IPR011129">
    <property type="entry name" value="CSD"/>
</dbReference>
<keyword evidence="5" id="KW-1185">Reference proteome</keyword>
<name>A0A812SB33_9DINO</name>
<dbReference type="GO" id="GO:0004722">
    <property type="term" value="F:protein serine/threonine phosphatase activity"/>
    <property type="evidence" value="ECO:0007669"/>
    <property type="project" value="InterPro"/>
</dbReference>
<dbReference type="EMBL" id="CAJNJA010021199">
    <property type="protein sequence ID" value="CAE7471411.1"/>
    <property type="molecule type" value="Genomic_DNA"/>
</dbReference>
<dbReference type="GO" id="GO:0003676">
    <property type="term" value="F:nucleic acid binding"/>
    <property type="evidence" value="ECO:0007669"/>
    <property type="project" value="InterPro"/>
</dbReference>
<dbReference type="PROSITE" id="PS51746">
    <property type="entry name" value="PPM_2"/>
    <property type="match status" value="1"/>
</dbReference>
<keyword evidence="1" id="KW-0472">Membrane</keyword>
<accession>A0A812SB33</accession>
<feature type="domain" description="CSD" evidence="3">
    <location>
        <begin position="420"/>
        <end position="496"/>
    </location>
</feature>
<dbReference type="Pfam" id="PF00313">
    <property type="entry name" value="CSD"/>
    <property type="match status" value="1"/>
</dbReference>
<dbReference type="OrthoDB" id="439618at2759"/>
<gene>
    <name evidence="4" type="primary">PP2C27</name>
    <name evidence="4" type="ORF">SNEC2469_LOCUS13281</name>
</gene>
<dbReference type="Pfam" id="PF00481">
    <property type="entry name" value="PP2C"/>
    <property type="match status" value="1"/>
</dbReference>
<dbReference type="InterPro" id="IPR036457">
    <property type="entry name" value="PPM-type-like_dom_sf"/>
</dbReference>
<keyword evidence="1" id="KW-1133">Transmembrane helix</keyword>
<dbReference type="PANTHER" id="PTHR47992">
    <property type="entry name" value="PROTEIN PHOSPHATASE"/>
    <property type="match status" value="1"/>
</dbReference>
<evidence type="ECO:0000259" key="3">
    <source>
        <dbReference type="PROSITE" id="PS51857"/>
    </source>
</evidence>
<dbReference type="InterPro" id="IPR002059">
    <property type="entry name" value="CSP_DNA-bd"/>
</dbReference>
<organism evidence="4 5">
    <name type="scientific">Symbiodinium necroappetens</name>
    <dbReference type="NCBI Taxonomy" id="1628268"/>
    <lineage>
        <taxon>Eukaryota</taxon>
        <taxon>Sar</taxon>
        <taxon>Alveolata</taxon>
        <taxon>Dinophyceae</taxon>
        <taxon>Suessiales</taxon>
        <taxon>Symbiodiniaceae</taxon>
        <taxon>Symbiodinium</taxon>
    </lineage>
</organism>
<dbReference type="PROSITE" id="PS51857">
    <property type="entry name" value="CSD_2"/>
    <property type="match status" value="1"/>
</dbReference>
<dbReference type="Gene3D" id="3.40.50.150">
    <property type="entry name" value="Vaccinia Virus protein VP39"/>
    <property type="match status" value="1"/>
</dbReference>
<dbReference type="AlphaFoldDB" id="A0A812SB33"/>
<dbReference type="SUPFAM" id="SSF81606">
    <property type="entry name" value="PP2C-like"/>
    <property type="match status" value="1"/>
</dbReference>
<dbReference type="Gene3D" id="3.60.40.10">
    <property type="entry name" value="PPM-type phosphatase domain"/>
    <property type="match status" value="1"/>
</dbReference>
<evidence type="ECO:0000313" key="5">
    <source>
        <dbReference type="Proteomes" id="UP000601435"/>
    </source>
</evidence>
<protein>
    <submittedName>
        <fullName evidence="4">PP2C27 protein</fullName>
    </submittedName>
</protein>
<dbReference type="InterPro" id="IPR012340">
    <property type="entry name" value="NA-bd_OB-fold"/>
</dbReference>
<comment type="caution">
    <text evidence="4">The sequence shown here is derived from an EMBL/GenBank/DDBJ whole genome shotgun (WGS) entry which is preliminary data.</text>
</comment>
<dbReference type="InterPro" id="IPR029063">
    <property type="entry name" value="SAM-dependent_MTases_sf"/>
</dbReference>
<keyword evidence="1" id="KW-0812">Transmembrane</keyword>
<evidence type="ECO:0000259" key="2">
    <source>
        <dbReference type="PROSITE" id="PS51746"/>
    </source>
</evidence>
<proteinExistence type="predicted"/>
<dbReference type="SMART" id="SM00332">
    <property type="entry name" value="PP2Cc"/>
    <property type="match status" value="1"/>
</dbReference>
<dbReference type="Proteomes" id="UP000601435">
    <property type="component" value="Unassembled WGS sequence"/>
</dbReference>
<evidence type="ECO:0000256" key="1">
    <source>
        <dbReference type="SAM" id="Phobius"/>
    </source>
</evidence>
<dbReference type="CDD" id="cd00143">
    <property type="entry name" value="PP2Cc"/>
    <property type="match status" value="1"/>
</dbReference>
<feature type="domain" description="PPM-type phosphatase" evidence="2">
    <location>
        <begin position="556"/>
        <end position="797"/>
    </location>
</feature>
<dbReference type="CDD" id="cd04458">
    <property type="entry name" value="CSP_CDS"/>
    <property type="match status" value="1"/>
</dbReference>
<dbReference type="InterPro" id="IPR001932">
    <property type="entry name" value="PPM-type_phosphatase-like_dom"/>
</dbReference>
<evidence type="ECO:0000313" key="4">
    <source>
        <dbReference type="EMBL" id="CAE7471411.1"/>
    </source>
</evidence>
<dbReference type="Gene3D" id="2.40.50.140">
    <property type="entry name" value="Nucleic acid-binding proteins"/>
    <property type="match status" value="1"/>
</dbReference>
<reference evidence="4" key="1">
    <citation type="submission" date="2021-02" db="EMBL/GenBank/DDBJ databases">
        <authorList>
            <person name="Dougan E. K."/>
            <person name="Rhodes N."/>
            <person name="Thang M."/>
            <person name="Chan C."/>
        </authorList>
    </citation>
    <scope>NUCLEOTIDE SEQUENCE</scope>
</reference>
<sequence length="797" mass="86855">MDQDTASSTRRSVLDSTEATARAHSYESALQRESRPKALAVATVVLLLPITLAILQLLLAFRVASKLVGMWPVAPVKEESAALPRVTLGGTTLQLKAKQEPVLEMMSLSVMLLALGCGIYFCIAWTALVPGPFLQQLSCNTTASADVSPMVAETLRSFCWAGARWEGVTRREAELLLSGLERSLAMEPGEGAVLEFGVGVGETTLWISRFLDIYAQVSGEPRRAHHVYDPFKGPGFPKRDRMRDKLLSNVWRSWPGRVAQGIVKTRRWLFDFFLWSQGARMPEVHEGYMVQVSERALPSKVAFALVDADSYPQTILPLKLVYKRLGAHSEVYVHGYRQQSCPGVHDAVKHFFKGGNRGVYSWGHGSQGVSWAVAGPRLAYNTSHVHMAKLGWKWSPVMARTVRAPDLKAVLNVQFQSKKRLEGRVRWFDKDKGFGKILPLDSRPGQDAPEEIFVHKKQIEDGTEGDNYAALAPGALVSFEMITQDDGKPCAGKVRVQGFAKIVQNGLTIAAGAALSAREAKLRQLLLQGLKAGVFQEKGHKKALMEDGFLEGTSREVGMLGSTVKSAAMAVYAVMDGHAGISCSNFVALNLERNILDSLRDQRKRDANAEQVLKSALLAGFKVTEHTFHQYANKLEGGAGRTWATSGSTCCAACLAGPDEEGRLRLLIANVGDSRAILGKKDGFAVRLSVDHRPDNTAEKRRVEQQGGTVAPFGGAHRAVTSIFFRLGQCFLASDDREAKAVHAVTTAVCTLLHSQSSADRAMSQHAESGDEAALPAGTMSFSLVVAVQAHHSVYMH</sequence>